<proteinExistence type="predicted"/>
<name>A0ABQ8J1A0_DERPT</name>
<dbReference type="EMBL" id="NJHN03000095">
    <property type="protein sequence ID" value="KAH9416304.1"/>
    <property type="molecule type" value="Genomic_DNA"/>
</dbReference>
<accession>A0ABQ8J1A0</accession>
<dbReference type="PANTHER" id="PTHR12975:SF6">
    <property type="entry name" value="TRAFFICKING PROTEIN PARTICLE COMPLEX SUBUNIT 8"/>
    <property type="match status" value="1"/>
</dbReference>
<evidence type="ECO:0000313" key="2">
    <source>
        <dbReference type="EMBL" id="KAH9416304.1"/>
    </source>
</evidence>
<sequence length="1119" mass="129118">MKYVNSNNSISSLVSTHTNTSNNSSFEELVSKLFSCNIVLVLTDNAKQFVRNCFDNVTFASILNQFASIANLHCEISIIEEYIFFLSKVTIRDLNGHNAYALNKIRFRFFDIDQFKNRPNGTQLKKLHSDIISSMSNAYLMQQNDDDNGDNNFMNETPWYDMWKNVFIDTLEPTEHDFIGTNCGCFFVITKTELPHYKVIFERLCSSVKQNSTLRFIQADFVRYFIVLSDQILDSPLSPNADEFTKTCQNLKLDFPNSFVFYIDVNGVSSSNARPDDPFKSTTDAIGNQIPDVINENIMGDINPTDPLSVVSETNNENSKFYQELQSQRQQSHQQQNNSSTTTPSLQSRDIINDWLSHLSIHDHLKELLDSVSETIDFMLREFISKFLVPWAERQIKILGELIALRRGFRKSLFSATKSLLSNMSSSTVGLSKSLGSSGVIYIPDAQEMQQRKLADICMIFNIYEMAHSLYYGARKDFQSESAWIYYAGASEMSAISSYFLHKYQHNHMEQAITTYLDLCRTVNLATRATILASELLCQLHRYDDAANLYIRMTGDDSDLRSALFLEQASKCYLSVSPKLSLKRSSTSQILLNAIEKSFTDDRVSTLGCRYRKAAFHYILAGHRYNRCGLKHFALFCYRRYNYPNWEAASDHVNLTVARLFLSIASTNNFRKQAEYYQKGLEILRKFSHKQLFFNEFLRELKKMSNNWPIDSNDTVQQLQQVQSSNLYVLDIPYIDRIEFKSPDSIQLGEKSPLVPRKLIRTTCFVGEEVHIQLIIIVPFELVISNISLIPDKPDHITPVVHIEPITIRPNEKNLLDLKFIANFESEFSFIGLSYQIDGLNFKNLFKQKNTKLIGICVDTWLLTTNRINIPKKVYGSEILTFGITFETNVSHNELNLIQLSTNTKDFYEWNLNESNDERFEAHYIIKDLNQPLNLSMQIPPNINEHIVYFKLSYQSPDGRNRTVIRELYFEVIPCIEIEMFLFDQVITLHNLSQTESLAIYDVTVGDENSSIMPLNHSDSNCVLIPINLSAHLLIQKSSIQWVLYGNNIQENNRHGKINLILSSLSIQFQKQNTFDKKLNFKNDIYFTCYVEIVLFKKRFCFSQQTHDSVVKEDQILLT</sequence>
<dbReference type="Pfam" id="PF12739">
    <property type="entry name" value="TRAPPC-Trs85"/>
    <property type="match status" value="1"/>
</dbReference>
<keyword evidence="3" id="KW-1185">Reference proteome</keyword>
<dbReference type="PANTHER" id="PTHR12975">
    <property type="entry name" value="TRANSPORT PROTEIN TRAPP"/>
    <property type="match status" value="1"/>
</dbReference>
<dbReference type="Proteomes" id="UP000887458">
    <property type="component" value="Unassembled WGS sequence"/>
</dbReference>
<evidence type="ECO:0000256" key="1">
    <source>
        <dbReference type="SAM" id="MobiDB-lite"/>
    </source>
</evidence>
<protein>
    <submittedName>
        <fullName evidence="2">Trafficking protein particle complex 8</fullName>
    </submittedName>
</protein>
<organism evidence="2 3">
    <name type="scientific">Dermatophagoides pteronyssinus</name>
    <name type="common">European house dust mite</name>
    <dbReference type="NCBI Taxonomy" id="6956"/>
    <lineage>
        <taxon>Eukaryota</taxon>
        <taxon>Metazoa</taxon>
        <taxon>Ecdysozoa</taxon>
        <taxon>Arthropoda</taxon>
        <taxon>Chelicerata</taxon>
        <taxon>Arachnida</taxon>
        <taxon>Acari</taxon>
        <taxon>Acariformes</taxon>
        <taxon>Sarcoptiformes</taxon>
        <taxon>Astigmata</taxon>
        <taxon>Psoroptidia</taxon>
        <taxon>Analgoidea</taxon>
        <taxon>Pyroglyphidae</taxon>
        <taxon>Dermatophagoidinae</taxon>
        <taxon>Dermatophagoides</taxon>
    </lineage>
</organism>
<feature type="region of interest" description="Disordered" evidence="1">
    <location>
        <begin position="324"/>
        <end position="346"/>
    </location>
</feature>
<comment type="caution">
    <text evidence="2">The sequence shown here is derived from an EMBL/GenBank/DDBJ whole genome shotgun (WGS) entry which is preliminary data.</text>
</comment>
<reference evidence="2 3" key="2">
    <citation type="journal article" date="2022" name="Mol. Biol. Evol.">
        <title>Comparative Genomics Reveals Insights into the Divergent Evolution of Astigmatic Mites and Household Pest Adaptations.</title>
        <authorList>
            <person name="Xiong Q."/>
            <person name="Wan A.T."/>
            <person name="Liu X."/>
            <person name="Fung C.S."/>
            <person name="Xiao X."/>
            <person name="Malainual N."/>
            <person name="Hou J."/>
            <person name="Wang L."/>
            <person name="Wang M."/>
            <person name="Yang K.Y."/>
            <person name="Cui Y."/>
            <person name="Leung E.L."/>
            <person name="Nong W."/>
            <person name="Shin S.K."/>
            <person name="Au S.W."/>
            <person name="Jeong K.Y."/>
            <person name="Chew F.T."/>
            <person name="Hui J.H."/>
            <person name="Leung T.F."/>
            <person name="Tungtrongchitr A."/>
            <person name="Zhong N."/>
            <person name="Liu Z."/>
            <person name="Tsui S.K."/>
        </authorList>
    </citation>
    <scope>NUCLEOTIDE SEQUENCE [LARGE SCALE GENOMIC DNA]</scope>
    <source>
        <strain evidence="2">Derp</strain>
    </source>
</reference>
<reference evidence="2 3" key="1">
    <citation type="journal article" date="2018" name="J. Allergy Clin. Immunol.">
        <title>High-quality assembly of Dermatophagoides pteronyssinus genome and transcriptome reveals a wide range of novel allergens.</title>
        <authorList>
            <person name="Liu X.Y."/>
            <person name="Yang K.Y."/>
            <person name="Wang M.Q."/>
            <person name="Kwok J.S."/>
            <person name="Zeng X."/>
            <person name="Yang Z."/>
            <person name="Xiao X.J."/>
            <person name="Lau C.P."/>
            <person name="Li Y."/>
            <person name="Huang Z.M."/>
            <person name="Ba J.G."/>
            <person name="Yim A.K."/>
            <person name="Ouyang C.Y."/>
            <person name="Ngai S.M."/>
            <person name="Chan T.F."/>
            <person name="Leung E.L."/>
            <person name="Liu L."/>
            <person name="Liu Z.G."/>
            <person name="Tsui S.K."/>
        </authorList>
    </citation>
    <scope>NUCLEOTIDE SEQUENCE [LARGE SCALE GENOMIC DNA]</scope>
    <source>
        <strain evidence="2">Derp</strain>
    </source>
</reference>
<dbReference type="InterPro" id="IPR024420">
    <property type="entry name" value="TRAPP_III_complex_Trs85"/>
</dbReference>
<evidence type="ECO:0000313" key="3">
    <source>
        <dbReference type="Proteomes" id="UP000887458"/>
    </source>
</evidence>
<gene>
    <name evidence="2" type="primary">TRAPPC8</name>
    <name evidence="2" type="ORF">DERP_000805</name>
</gene>